<gene>
    <name evidence="1" type="ORF">CLUMA_CG003575</name>
</gene>
<protein>
    <submittedName>
        <fullName evidence="1">CLUMA_CG003575, isoform A</fullName>
    </submittedName>
</protein>
<dbReference type="EMBL" id="CVRI01000014">
    <property type="protein sequence ID" value="CRK89812.1"/>
    <property type="molecule type" value="Genomic_DNA"/>
</dbReference>
<accession>A0A1J1HQZ6</accession>
<dbReference type="AlphaFoldDB" id="A0A1J1HQZ6"/>
<organism evidence="1 2">
    <name type="scientific">Clunio marinus</name>
    <dbReference type="NCBI Taxonomy" id="568069"/>
    <lineage>
        <taxon>Eukaryota</taxon>
        <taxon>Metazoa</taxon>
        <taxon>Ecdysozoa</taxon>
        <taxon>Arthropoda</taxon>
        <taxon>Hexapoda</taxon>
        <taxon>Insecta</taxon>
        <taxon>Pterygota</taxon>
        <taxon>Neoptera</taxon>
        <taxon>Endopterygota</taxon>
        <taxon>Diptera</taxon>
        <taxon>Nematocera</taxon>
        <taxon>Chironomoidea</taxon>
        <taxon>Chironomidae</taxon>
        <taxon>Clunio</taxon>
    </lineage>
</organism>
<name>A0A1J1HQZ6_9DIPT</name>
<evidence type="ECO:0000313" key="1">
    <source>
        <dbReference type="EMBL" id="CRK89812.1"/>
    </source>
</evidence>
<dbReference type="Proteomes" id="UP000183832">
    <property type="component" value="Unassembled WGS sequence"/>
</dbReference>
<keyword evidence="2" id="KW-1185">Reference proteome</keyword>
<evidence type="ECO:0000313" key="2">
    <source>
        <dbReference type="Proteomes" id="UP000183832"/>
    </source>
</evidence>
<proteinExistence type="predicted"/>
<reference evidence="1 2" key="1">
    <citation type="submission" date="2015-04" db="EMBL/GenBank/DDBJ databases">
        <authorList>
            <person name="Syromyatnikov M.Y."/>
            <person name="Popov V.N."/>
        </authorList>
    </citation>
    <scope>NUCLEOTIDE SEQUENCE [LARGE SCALE GENOMIC DNA]</scope>
</reference>
<sequence>MQTKLFNRMNQQATFVNWPILLVETLQCKQQQIWKSHGNKKCFGLWHFRDKKAAKLMRVHAFRYLNVTQQFCLFLSFMMKAI</sequence>